<keyword evidence="8 14" id="KW-0071">Autoinducer synthesis</keyword>
<evidence type="ECO:0000256" key="9">
    <source>
        <dbReference type="ARBA" id="ARBA00023004"/>
    </source>
</evidence>
<dbReference type="Gene3D" id="3.30.1360.80">
    <property type="entry name" value="S-ribosylhomocysteinase (LuxS)"/>
    <property type="match status" value="1"/>
</dbReference>
<evidence type="ECO:0000256" key="3">
    <source>
        <dbReference type="ARBA" id="ARBA00011738"/>
    </source>
</evidence>
<proteinExistence type="inferred from homology"/>
<dbReference type="PIRSF" id="PIRSF006160">
    <property type="entry name" value="AI2"/>
    <property type="match status" value="1"/>
</dbReference>
<evidence type="ECO:0000313" key="16">
    <source>
        <dbReference type="Proteomes" id="UP000019226"/>
    </source>
</evidence>
<keyword evidence="9 14" id="KW-0408">Iron</keyword>
<dbReference type="SUPFAM" id="SSF63411">
    <property type="entry name" value="LuxS/MPP-like metallohydrolase"/>
    <property type="match status" value="1"/>
</dbReference>
<organism evidence="15 16">
    <name type="scientific">Corynebacterium casei LMG S-19264</name>
    <dbReference type="NCBI Taxonomy" id="1285583"/>
    <lineage>
        <taxon>Bacteria</taxon>
        <taxon>Bacillati</taxon>
        <taxon>Actinomycetota</taxon>
        <taxon>Actinomycetes</taxon>
        <taxon>Mycobacteriales</taxon>
        <taxon>Corynebacteriaceae</taxon>
        <taxon>Corynebacterium</taxon>
    </lineage>
</organism>
<evidence type="ECO:0000256" key="12">
    <source>
        <dbReference type="ARBA" id="ARBA00030600"/>
    </source>
</evidence>
<evidence type="ECO:0000256" key="8">
    <source>
        <dbReference type="ARBA" id="ARBA00022929"/>
    </source>
</evidence>
<feature type="binding site" evidence="14">
    <location>
        <position position="64"/>
    </location>
    <ligand>
        <name>Fe cation</name>
        <dbReference type="ChEBI" id="CHEBI:24875"/>
    </ligand>
</feature>
<evidence type="ECO:0000256" key="7">
    <source>
        <dbReference type="ARBA" id="ARBA00022723"/>
    </source>
</evidence>
<dbReference type="GeneID" id="82878288"/>
<comment type="cofactor">
    <cofactor evidence="14">
        <name>Fe cation</name>
        <dbReference type="ChEBI" id="CHEBI:24875"/>
    </cofactor>
    <text evidence="14">Binds 1 Fe cation per subunit.</text>
</comment>
<dbReference type="InterPro" id="IPR003815">
    <property type="entry name" value="S-ribosylhomocysteinase"/>
</dbReference>
<evidence type="ECO:0000256" key="14">
    <source>
        <dbReference type="HAMAP-Rule" id="MF_00091"/>
    </source>
</evidence>
<gene>
    <name evidence="14" type="primary">luxS</name>
    <name evidence="15" type="ORF">CCASEI_10905</name>
</gene>
<keyword evidence="16" id="KW-1185">Reference proteome</keyword>
<dbReference type="EC" id="4.4.1.21" evidence="4 14"/>
<dbReference type="HAMAP" id="MF_00091">
    <property type="entry name" value="LuxS"/>
    <property type="match status" value="1"/>
</dbReference>
<dbReference type="EMBL" id="CP004350">
    <property type="protein sequence ID" value="AHI20736.1"/>
    <property type="molecule type" value="Genomic_DNA"/>
</dbReference>
<accession>A0ABN4CH69</accession>
<reference evidence="16" key="1">
    <citation type="submission" date="2013-02" db="EMBL/GenBank/DDBJ databases">
        <title>The complete genome sequence of Corynebacterium casei LMG S-19264 (=DSM 44701).</title>
        <authorList>
            <person name="Ruckert C."/>
            <person name="Albersmeier A."/>
            <person name="Kalinowski J."/>
        </authorList>
    </citation>
    <scope>NUCLEOTIDE SEQUENCE [LARGE SCALE GENOMIC DNA]</scope>
    <source>
        <strain evidence="16">LMG S-19264</strain>
    </source>
</reference>
<evidence type="ECO:0000256" key="6">
    <source>
        <dbReference type="ARBA" id="ARBA00022654"/>
    </source>
</evidence>
<evidence type="ECO:0000256" key="13">
    <source>
        <dbReference type="ARBA" id="ARBA00031777"/>
    </source>
</evidence>
<dbReference type="RefSeq" id="WP_025387991.1">
    <property type="nucleotide sequence ID" value="NZ_CP004350.1"/>
</dbReference>
<dbReference type="NCBIfam" id="NF002604">
    <property type="entry name" value="PRK02260.1-4"/>
    <property type="match status" value="1"/>
</dbReference>
<protein>
    <recommendedName>
        <fullName evidence="5 14">S-ribosylhomocysteine lyase</fullName>
        <ecNumber evidence="4 14">4.4.1.21</ecNumber>
    </recommendedName>
    <alternativeName>
        <fullName evidence="12 14">AI-2 synthesis protein</fullName>
    </alternativeName>
    <alternativeName>
        <fullName evidence="13 14">Autoinducer-2 production protein LuxS</fullName>
    </alternativeName>
</protein>
<feature type="binding site" evidence="14">
    <location>
        <position position="126"/>
    </location>
    <ligand>
        <name>Fe cation</name>
        <dbReference type="ChEBI" id="CHEBI:24875"/>
    </ligand>
</feature>
<sequence>MTDTPQKMNVESFNLDHRAVAAPFVRVADRKELPGGDVLVKYDVRFKQPNSEHLEMPTVHSLEHMLAELLRNHTDALIDFSPMGCQTGFYALMLGVETDEFVSILEKGLNDVLTATEVPAANEVQCGWGESHSLEGAQEAARALLAKRDEWAQVMA</sequence>
<dbReference type="PANTHER" id="PTHR35799:SF1">
    <property type="entry name" value="S-RIBOSYLHOMOCYSTEINE LYASE"/>
    <property type="match status" value="1"/>
</dbReference>
<evidence type="ECO:0000256" key="1">
    <source>
        <dbReference type="ARBA" id="ARBA00000297"/>
    </source>
</evidence>
<keyword evidence="10 14" id="KW-0456">Lyase</keyword>
<evidence type="ECO:0000256" key="5">
    <source>
        <dbReference type="ARBA" id="ARBA00015130"/>
    </source>
</evidence>
<comment type="subunit">
    <text evidence="3 14">Homodimer.</text>
</comment>
<evidence type="ECO:0000256" key="2">
    <source>
        <dbReference type="ARBA" id="ARBA00007311"/>
    </source>
</evidence>
<dbReference type="Proteomes" id="UP000019226">
    <property type="component" value="Chromosome"/>
</dbReference>
<dbReference type="Pfam" id="PF02664">
    <property type="entry name" value="LuxS"/>
    <property type="match status" value="1"/>
</dbReference>
<dbReference type="PRINTS" id="PR01487">
    <property type="entry name" value="LUXSPROTEIN"/>
</dbReference>
<name>A0ABN4CH69_9CORY</name>
<feature type="binding site" evidence="14">
    <location>
        <position position="60"/>
    </location>
    <ligand>
        <name>Fe cation</name>
        <dbReference type="ChEBI" id="CHEBI:24875"/>
    </ligand>
</feature>
<evidence type="ECO:0000256" key="4">
    <source>
        <dbReference type="ARBA" id="ARBA00012240"/>
    </source>
</evidence>
<dbReference type="InterPro" id="IPR037005">
    <property type="entry name" value="LuxS_sf"/>
</dbReference>
<evidence type="ECO:0000256" key="11">
    <source>
        <dbReference type="ARBA" id="ARBA00024654"/>
    </source>
</evidence>
<comment type="catalytic activity">
    <reaction evidence="1 14">
        <text>S-(5-deoxy-D-ribos-5-yl)-L-homocysteine = (S)-4,5-dihydroxypentane-2,3-dione + L-homocysteine</text>
        <dbReference type="Rhea" id="RHEA:17753"/>
        <dbReference type="ChEBI" id="CHEBI:29484"/>
        <dbReference type="ChEBI" id="CHEBI:58195"/>
        <dbReference type="ChEBI" id="CHEBI:58199"/>
        <dbReference type="EC" id="4.4.1.21"/>
    </reaction>
</comment>
<comment type="similarity">
    <text evidence="2 14">Belongs to the LuxS family.</text>
</comment>
<comment type="function">
    <text evidence="11 14">Involved in the synthesis of autoinducer 2 (AI-2) which is secreted by bacteria and is used to communicate both the cell density and the metabolic potential of the environment. The regulation of gene expression in response to changes in cell density is called quorum sensing. Catalyzes the transformation of S-ribosylhomocysteine (RHC) to homocysteine (HC) and 4,5-dihydroxy-2,3-pentadione (DPD).</text>
</comment>
<evidence type="ECO:0000256" key="10">
    <source>
        <dbReference type="ARBA" id="ARBA00023239"/>
    </source>
</evidence>
<keyword evidence="7 14" id="KW-0479">Metal-binding</keyword>
<dbReference type="PANTHER" id="PTHR35799">
    <property type="entry name" value="S-RIBOSYLHOMOCYSTEINE LYASE"/>
    <property type="match status" value="1"/>
</dbReference>
<keyword evidence="6 14" id="KW-0673">Quorum sensing</keyword>
<dbReference type="InterPro" id="IPR011249">
    <property type="entry name" value="Metalloenz_LuxS/M16"/>
</dbReference>
<evidence type="ECO:0000313" key="15">
    <source>
        <dbReference type="EMBL" id="AHI20736.1"/>
    </source>
</evidence>